<proteinExistence type="predicted"/>
<evidence type="ECO:0000313" key="1">
    <source>
        <dbReference type="EMBL" id="EDQ48172.1"/>
    </source>
</evidence>
<name>A9U831_PHYPA</name>
<feature type="non-terminal residue" evidence="1">
    <location>
        <position position="231"/>
    </location>
</feature>
<dbReference type="AlphaFoldDB" id="A9U831"/>
<dbReference type="EMBL" id="DS546788">
    <property type="protein sequence ID" value="EDQ48172.1"/>
    <property type="molecule type" value="Genomic_DNA"/>
</dbReference>
<dbReference type="HOGENOM" id="CLU_2115201_0_0_1"/>
<feature type="non-terminal residue" evidence="1">
    <location>
        <position position="1"/>
    </location>
</feature>
<protein>
    <submittedName>
        <fullName evidence="1">Predicted protein</fullName>
    </submittedName>
</protein>
<gene>
    <name evidence="1" type="ORF">PHYPADRAFT_104194</name>
</gene>
<organism>
    <name type="scientific">Physcomitrium patens</name>
    <name type="common">Spreading-leaved earth moss</name>
    <name type="synonym">Physcomitrella patens</name>
    <dbReference type="NCBI Taxonomy" id="3218"/>
    <lineage>
        <taxon>Eukaryota</taxon>
        <taxon>Viridiplantae</taxon>
        <taxon>Streptophyta</taxon>
        <taxon>Embryophyta</taxon>
        <taxon>Bryophyta</taxon>
        <taxon>Bryophytina</taxon>
        <taxon>Bryopsida</taxon>
        <taxon>Funariidae</taxon>
        <taxon>Funariales</taxon>
        <taxon>Funariaceae</taxon>
        <taxon>Physcomitrium</taxon>
    </lineage>
</organism>
<accession>A9U831</accession>
<sequence>VPAAAAFEPPSASTVPVLSPPVPQAASAAESRMDIAAVIVFLAMIWIPSKVWFDPAGAQVRRKRDLNRTADIDPRRVKVSPEVPTVSIYLYKPRLAEQAAGDDRNVREPAYARNHFRNARRHQLDDVGHRLLQAAGYIAQSFAVHEKEALHGEQAAFLGGPDHARLGRDDAGRTYRLGQIVDAVGIRAEPADLLQMEEDRYAVAAENIDGYGELAIPVQSLGSESRAEMPH</sequence>
<reference evidence="1" key="1">
    <citation type="journal article" date="2008" name="Science">
        <title>The Physcomitrella genome reveals evolutionary insights into the conquest of land by plants.</title>
        <authorList>
            <person name="Rensing S."/>
            <person name="Lang D."/>
            <person name="Zimmer A."/>
            <person name="Terry A."/>
            <person name="Salamov A."/>
            <person name="Shapiro H."/>
            <person name="Nishiyama T."/>
            <person name="Perroud P.-F."/>
            <person name="Lindquist E."/>
            <person name="Kamisugi Y."/>
            <person name="Tanahashi T."/>
            <person name="Sakakibara K."/>
            <person name="Fujita T."/>
            <person name="Oishi K."/>
            <person name="Shin-I T."/>
            <person name="Kuroki Y."/>
            <person name="Toyoda A."/>
            <person name="Suzuki Y."/>
            <person name="Hashimoto A."/>
            <person name="Yamaguchi K."/>
            <person name="Sugano A."/>
            <person name="Kohara Y."/>
            <person name="Fujiyama A."/>
            <person name="Anterola A."/>
            <person name="Aoki S."/>
            <person name="Ashton N."/>
            <person name="Barbazuk W.B."/>
            <person name="Barker E."/>
            <person name="Bennetzen J."/>
            <person name="Bezanilla M."/>
            <person name="Blankenship R."/>
            <person name="Cho S.H."/>
            <person name="Dutcher S."/>
            <person name="Estelle M."/>
            <person name="Fawcett J.A."/>
            <person name="Gundlach H."/>
            <person name="Hanada K."/>
            <person name="Heyl A."/>
            <person name="Hicks K.A."/>
            <person name="Hugh J."/>
            <person name="Lohr M."/>
            <person name="Mayer K."/>
            <person name="Melkozernov A."/>
            <person name="Murata T."/>
            <person name="Nelson D."/>
            <person name="Pils B."/>
            <person name="Prigge M."/>
            <person name="Reiss B."/>
            <person name="Renner T."/>
            <person name="Rombauts S."/>
            <person name="Rushton P."/>
            <person name="Sanderfoot A."/>
            <person name="Schween G."/>
            <person name="Shiu S.-H."/>
            <person name="Stueber K."/>
            <person name="Theodoulou F.L."/>
            <person name="Tu H."/>
            <person name="Van de Peer Y."/>
            <person name="Verrier P.J."/>
            <person name="Waters E."/>
            <person name="Wood A."/>
            <person name="Yang L."/>
            <person name="Cove D."/>
            <person name="Cuming A."/>
            <person name="Hasebe M."/>
            <person name="Lucas S."/>
            <person name="Mishler D.B."/>
            <person name="Reski R."/>
            <person name="Grigoriev I."/>
            <person name="Quatrano R.S."/>
            <person name="Boore J.L."/>
        </authorList>
    </citation>
    <scope>NUCLEOTIDE SEQUENCE [LARGE SCALE GENOMIC DNA]</scope>
</reference>